<dbReference type="Proteomes" id="UP000267945">
    <property type="component" value="Chromosome"/>
</dbReference>
<evidence type="ECO:0000313" key="1">
    <source>
        <dbReference type="EMBL" id="AZK91543.1"/>
    </source>
</evidence>
<dbReference type="Proteomes" id="UP000601587">
    <property type="component" value="Unassembled WGS sequence"/>
</dbReference>
<sequence length="37" mass="4290">MTAMLQNENGTLTIRKKLPFLSTFTDILVKFRVNYAN</sequence>
<dbReference type="AlphaFoldDB" id="A0A3Q8SQ56"/>
<reference evidence="2" key="2">
    <citation type="submission" date="2019-09" db="EMBL/GenBank/DDBJ databases">
        <title>Comparative genomic analysis of Lactobacillus helveticus.</title>
        <authorList>
            <person name="Zhang H."/>
            <person name="Chen Y."/>
            <person name="Zhong Z."/>
        </authorList>
    </citation>
    <scope>NUCLEOTIDE SEQUENCE</scope>
    <source>
        <strain evidence="2">IMAU50013</strain>
    </source>
</reference>
<accession>A0A3Q8SQ56</accession>
<organism evidence="1 3">
    <name type="scientific">Lactobacillus helveticus</name>
    <name type="common">Lactobacillus suntoryeus</name>
    <dbReference type="NCBI Taxonomy" id="1587"/>
    <lineage>
        <taxon>Bacteria</taxon>
        <taxon>Bacillati</taxon>
        <taxon>Bacillota</taxon>
        <taxon>Bacilli</taxon>
        <taxon>Lactobacillales</taxon>
        <taxon>Lactobacillaceae</taxon>
        <taxon>Lactobacillus</taxon>
    </lineage>
</organism>
<protein>
    <submittedName>
        <fullName evidence="1">Uncharacterized protein</fullName>
    </submittedName>
</protein>
<dbReference type="EMBL" id="CP019581">
    <property type="protein sequence ID" value="AZK91543.1"/>
    <property type="molecule type" value="Genomic_DNA"/>
</dbReference>
<gene>
    <name evidence="2" type="ORF">IMAU50013_01852</name>
    <name evidence="1" type="ORF">LH5_01301</name>
</gene>
<name>A0A3Q8SQ56_LACHE</name>
<reference evidence="1 3" key="1">
    <citation type="submission" date="2017-02" db="EMBL/GenBank/DDBJ databases">
        <title>Complete genome sequence of Lactobacillus helveticus.</title>
        <authorList>
            <person name="Kim J.F."/>
            <person name="Chung Y."/>
            <person name="Kwak M."/>
        </authorList>
    </citation>
    <scope>NUCLEOTIDE SEQUENCE [LARGE SCALE GENOMIC DNA]</scope>
    <source>
        <strain evidence="1 3">LH5</strain>
    </source>
</reference>
<evidence type="ECO:0000313" key="2">
    <source>
        <dbReference type="EMBL" id="NRN92286.1"/>
    </source>
</evidence>
<evidence type="ECO:0000313" key="3">
    <source>
        <dbReference type="Proteomes" id="UP000267945"/>
    </source>
</evidence>
<dbReference type="EMBL" id="WCGB01000055">
    <property type="protein sequence ID" value="NRN92286.1"/>
    <property type="molecule type" value="Genomic_DNA"/>
</dbReference>
<proteinExistence type="predicted"/>